<evidence type="ECO:0000256" key="4">
    <source>
        <dbReference type="ARBA" id="ARBA00022753"/>
    </source>
</evidence>
<dbReference type="InterPro" id="IPR050304">
    <property type="entry name" value="MT-severing_AAA_ATPase"/>
</dbReference>
<dbReference type="InterPro" id="IPR007330">
    <property type="entry name" value="MIT_dom"/>
</dbReference>
<dbReference type="Gene3D" id="1.10.8.60">
    <property type="match status" value="1"/>
</dbReference>
<keyword evidence="6" id="KW-0472">Membrane</keyword>
<dbReference type="RefSeq" id="XP_002775559.1">
    <property type="nucleotide sequence ID" value="XM_002775513.1"/>
</dbReference>
<proteinExistence type="inferred from homology"/>
<dbReference type="GO" id="GO:0007033">
    <property type="term" value="P:vacuole organization"/>
    <property type="evidence" value="ECO:0007669"/>
    <property type="project" value="TreeGrafter"/>
</dbReference>
<evidence type="ECO:0000256" key="8">
    <source>
        <dbReference type="SAM" id="MobiDB-lite"/>
    </source>
</evidence>
<keyword evidence="4" id="KW-0967">Endosome</keyword>
<reference evidence="11 12" key="1">
    <citation type="submission" date="2008-07" db="EMBL/GenBank/DDBJ databases">
        <authorList>
            <person name="El-Sayed N."/>
            <person name="Caler E."/>
            <person name="Inman J."/>
            <person name="Amedeo P."/>
            <person name="Hass B."/>
            <person name="Wortman J."/>
        </authorList>
    </citation>
    <scope>NUCLEOTIDE SEQUENCE [LARGE SCALE GENOMIC DNA]</scope>
    <source>
        <strain evidence="12">ATCC 50983 / TXsc</strain>
    </source>
</reference>
<feature type="compositionally biased region" description="Basic and acidic residues" evidence="8">
    <location>
        <begin position="111"/>
        <end position="121"/>
    </location>
</feature>
<dbReference type="InterPro" id="IPR036181">
    <property type="entry name" value="MIT_dom_sf"/>
</dbReference>
<dbReference type="GeneID" id="9060219"/>
<dbReference type="GO" id="GO:0005524">
    <property type="term" value="F:ATP binding"/>
    <property type="evidence" value="ECO:0007669"/>
    <property type="project" value="UniProtKB-KW"/>
</dbReference>
<dbReference type="Proteomes" id="UP000007800">
    <property type="component" value="Unassembled WGS sequence"/>
</dbReference>
<dbReference type="OrthoDB" id="29072at2759"/>
<dbReference type="InterPro" id="IPR003960">
    <property type="entry name" value="ATPase_AAA_CS"/>
</dbReference>
<name>C5L7B3_PERM5</name>
<keyword evidence="5 7" id="KW-0067">ATP-binding</keyword>
<evidence type="ECO:0000256" key="1">
    <source>
        <dbReference type="ARBA" id="ARBA00004481"/>
    </source>
</evidence>
<dbReference type="InterPro" id="IPR041569">
    <property type="entry name" value="AAA_lid_3"/>
</dbReference>
<dbReference type="InterPro" id="IPR027417">
    <property type="entry name" value="P-loop_NTPase"/>
</dbReference>
<dbReference type="FunFam" id="3.40.50.300:FF:000043">
    <property type="entry name" value="Vacuolar protein sorting-associated protein 4"/>
    <property type="match status" value="1"/>
</dbReference>
<feature type="domain" description="MIT" evidence="10">
    <location>
        <begin position="3"/>
        <end position="79"/>
    </location>
</feature>
<dbReference type="Pfam" id="PF09336">
    <property type="entry name" value="Vps4_C"/>
    <property type="match status" value="1"/>
</dbReference>
<dbReference type="GO" id="GO:0016197">
    <property type="term" value="P:endosomal transport"/>
    <property type="evidence" value="ECO:0007669"/>
    <property type="project" value="TreeGrafter"/>
</dbReference>
<keyword evidence="12" id="KW-1185">Reference proteome</keyword>
<dbReference type="GO" id="GO:0010008">
    <property type="term" value="C:endosome membrane"/>
    <property type="evidence" value="ECO:0007669"/>
    <property type="project" value="UniProtKB-SubCell"/>
</dbReference>
<dbReference type="InterPro" id="IPR003593">
    <property type="entry name" value="AAA+_ATPase"/>
</dbReference>
<dbReference type="PANTHER" id="PTHR23074:SF83">
    <property type="entry name" value="VACUOLAR PROTEIN SORTING-ASSOCIATED PROTEIN 4A"/>
    <property type="match status" value="1"/>
</dbReference>
<dbReference type="GO" id="GO:0016887">
    <property type="term" value="F:ATP hydrolysis activity"/>
    <property type="evidence" value="ECO:0007669"/>
    <property type="project" value="InterPro"/>
</dbReference>
<dbReference type="SUPFAM" id="SSF52540">
    <property type="entry name" value="P-loop containing nucleoside triphosphate hydrolases"/>
    <property type="match status" value="1"/>
</dbReference>
<gene>
    <name evidence="11" type="ORF">Pmar_PMAR020539</name>
</gene>
<dbReference type="CDD" id="cd02656">
    <property type="entry name" value="MIT"/>
    <property type="match status" value="1"/>
</dbReference>
<comment type="similarity">
    <text evidence="2 7">Belongs to the AAA ATPase family.</text>
</comment>
<dbReference type="InterPro" id="IPR015415">
    <property type="entry name" value="Spast_Vps4_C"/>
</dbReference>
<feature type="region of interest" description="Disordered" evidence="8">
    <location>
        <begin position="90"/>
        <end position="134"/>
    </location>
</feature>
<dbReference type="Pfam" id="PF04212">
    <property type="entry name" value="MIT"/>
    <property type="match status" value="1"/>
</dbReference>
<evidence type="ECO:0000259" key="9">
    <source>
        <dbReference type="SMART" id="SM00382"/>
    </source>
</evidence>
<dbReference type="InParanoid" id="C5L7B3"/>
<dbReference type="FunFam" id="1.10.8.60:FF:000015">
    <property type="entry name" value="vacuolar protein sorting-associated protein 4A"/>
    <property type="match status" value="1"/>
</dbReference>
<evidence type="ECO:0000313" key="12">
    <source>
        <dbReference type="Proteomes" id="UP000007800"/>
    </source>
</evidence>
<dbReference type="Pfam" id="PF17862">
    <property type="entry name" value="AAA_lid_3"/>
    <property type="match status" value="1"/>
</dbReference>
<dbReference type="Gene3D" id="1.20.58.80">
    <property type="entry name" value="Phosphotransferase system, lactose/cellobiose-type IIA subunit"/>
    <property type="match status" value="1"/>
</dbReference>
<keyword evidence="3 7" id="KW-0547">Nucleotide-binding</keyword>
<dbReference type="SMART" id="SM00382">
    <property type="entry name" value="AAA"/>
    <property type="match status" value="1"/>
</dbReference>
<evidence type="ECO:0000259" key="10">
    <source>
        <dbReference type="SMART" id="SM00745"/>
    </source>
</evidence>
<evidence type="ECO:0000256" key="7">
    <source>
        <dbReference type="RuleBase" id="RU003651"/>
    </source>
</evidence>
<dbReference type="SMART" id="SM00745">
    <property type="entry name" value="MIT"/>
    <property type="match status" value="1"/>
</dbReference>
<dbReference type="AlphaFoldDB" id="C5L7B3"/>
<dbReference type="Gene3D" id="3.40.50.300">
    <property type="entry name" value="P-loop containing nucleotide triphosphate hydrolases"/>
    <property type="match status" value="1"/>
</dbReference>
<evidence type="ECO:0000256" key="3">
    <source>
        <dbReference type="ARBA" id="ARBA00022741"/>
    </source>
</evidence>
<evidence type="ECO:0000313" key="11">
    <source>
        <dbReference type="EMBL" id="EER07375.1"/>
    </source>
</evidence>
<organism evidence="12">
    <name type="scientific">Perkinsus marinus (strain ATCC 50983 / TXsc)</name>
    <dbReference type="NCBI Taxonomy" id="423536"/>
    <lineage>
        <taxon>Eukaryota</taxon>
        <taxon>Sar</taxon>
        <taxon>Alveolata</taxon>
        <taxon>Perkinsozoa</taxon>
        <taxon>Perkinsea</taxon>
        <taxon>Perkinsida</taxon>
        <taxon>Perkinsidae</taxon>
        <taxon>Perkinsus</taxon>
    </lineage>
</organism>
<dbReference type="InterPro" id="IPR003959">
    <property type="entry name" value="ATPase_AAA_core"/>
</dbReference>
<sequence length="459" mass="51550">MLDDSRMKRAIELAHQATALDREGKYQEALDMYTLSLDNWMLIYKYEVNPALKARLSTKISEYMNRAEQIKKYRLRPNLRQIESHYRYLERMQLPSTAPQPGDGGTAEMMRPSDSEDDSKGQGDQQQGKSNPEMDKMKKALEGAIITEKPNVHWSDVAGLDQAKASLQETVILPTKFPQLFTGKRKPWKGILLYGPPGTGKSYLAKACATEADATFFSVSSSDLVSKWMGESEKLVRSLFEMARAEKSAIIFIDEVDSLCGSRDSGESDATRRIKTEFLVQMQGVGSDNGGQVLVLGATNCPWDLDAAIRRRFERRIYIPLPEVQARIRMFELSIGDTPHELTRRDISKLAQETDGFSGADISVLVRDALMQPVRRCSQATHFKRVIKDGKKFWTPCSPGDPDRTTQEMSLMDIGSSELLPPKVSRVDFQVALSNARPSVGSEDLARQEEWTAQYGMEG</sequence>
<accession>C5L7B3</accession>
<evidence type="ECO:0000256" key="6">
    <source>
        <dbReference type="ARBA" id="ARBA00023136"/>
    </source>
</evidence>
<dbReference type="FunCoup" id="C5L7B3">
    <property type="interactions" value="1091"/>
</dbReference>
<evidence type="ECO:0000256" key="2">
    <source>
        <dbReference type="ARBA" id="ARBA00006914"/>
    </source>
</evidence>
<dbReference type="EMBL" id="GG679899">
    <property type="protein sequence ID" value="EER07375.1"/>
    <property type="molecule type" value="Genomic_DNA"/>
</dbReference>
<dbReference type="OMA" id="IEWTNEF"/>
<protein>
    <submittedName>
        <fullName evidence="11">Uncharacterized protein</fullName>
    </submittedName>
</protein>
<feature type="domain" description="AAA+ ATPase" evidence="9">
    <location>
        <begin position="187"/>
        <end position="323"/>
    </location>
</feature>
<dbReference type="SUPFAM" id="SSF116846">
    <property type="entry name" value="MIT domain"/>
    <property type="match status" value="1"/>
</dbReference>
<evidence type="ECO:0000256" key="5">
    <source>
        <dbReference type="ARBA" id="ARBA00022840"/>
    </source>
</evidence>
<dbReference type="PANTHER" id="PTHR23074">
    <property type="entry name" value="AAA DOMAIN-CONTAINING"/>
    <property type="match status" value="1"/>
</dbReference>
<dbReference type="Pfam" id="PF00004">
    <property type="entry name" value="AAA"/>
    <property type="match status" value="1"/>
</dbReference>
<comment type="subcellular location">
    <subcellularLocation>
        <location evidence="1">Endosome membrane</location>
        <topology evidence="1">Peripheral membrane protein</topology>
    </subcellularLocation>
</comment>
<dbReference type="PROSITE" id="PS00674">
    <property type="entry name" value="AAA"/>
    <property type="match status" value="1"/>
</dbReference>